<dbReference type="PROSITE" id="PS51162">
    <property type="entry name" value="THYROGLOBULIN_1_2"/>
    <property type="match status" value="1"/>
</dbReference>
<reference evidence="4 5" key="1">
    <citation type="journal article" date="2022" name="Nat. Ecol. Evol.">
        <title>A masculinizing supergene underlies an exaggerated male reproductive morph in a spider.</title>
        <authorList>
            <person name="Hendrickx F."/>
            <person name="De Corte Z."/>
            <person name="Sonet G."/>
            <person name="Van Belleghem S.M."/>
            <person name="Kostlbacher S."/>
            <person name="Vangestel C."/>
        </authorList>
    </citation>
    <scope>NUCLEOTIDE SEQUENCE [LARGE SCALE GENOMIC DNA]</scope>
    <source>
        <strain evidence="4">W744_W776</strain>
    </source>
</reference>
<sequence>MDNMDKLPCYDKDIHGSGYLKECESELQRARNVRFGFFLKGVNVFGLERFKCDPDGSYSPVQGDSEEYVCTNKDGTRIGSFHYEIDVVEALGTKMTCNCARDSKGTDTEYQYPAMRCEGWGNYKLFQCFHNNQCFCVDQDGDTISRQLTKDSANQSVCLGLLNEVSGKPGDLVFTTILPTSTSVTDDVTDDDYYDDD</sequence>
<dbReference type="AlphaFoldDB" id="A0AAV6VXV3"/>
<keyword evidence="1" id="KW-1015">Disulfide bond</keyword>
<dbReference type="Pfam" id="PF00086">
    <property type="entry name" value="Thyroglobulin_1"/>
    <property type="match status" value="1"/>
</dbReference>
<comment type="caution">
    <text evidence="4">The sequence shown here is derived from an EMBL/GenBank/DDBJ whole genome shotgun (WGS) entry which is preliminary data.</text>
</comment>
<dbReference type="SUPFAM" id="SSF57610">
    <property type="entry name" value="Thyroglobulin type-1 domain"/>
    <property type="match status" value="2"/>
</dbReference>
<dbReference type="EMBL" id="JAFNEN010000005">
    <property type="protein sequence ID" value="KAG8201469.1"/>
    <property type="molecule type" value="Genomic_DNA"/>
</dbReference>
<proteinExistence type="predicted"/>
<accession>A0AAV6VXV3</accession>
<dbReference type="Gene3D" id="4.10.800.10">
    <property type="entry name" value="Thyroglobulin type-1"/>
    <property type="match status" value="1"/>
</dbReference>
<gene>
    <name evidence="4" type="ORF">JTE90_024338</name>
</gene>
<evidence type="ECO:0000313" key="5">
    <source>
        <dbReference type="Proteomes" id="UP000827092"/>
    </source>
</evidence>
<evidence type="ECO:0000313" key="4">
    <source>
        <dbReference type="EMBL" id="KAG8201469.1"/>
    </source>
</evidence>
<feature type="domain" description="Thyroglobulin type-1" evidence="3">
    <location>
        <begin position="94"/>
        <end position="158"/>
    </location>
</feature>
<comment type="caution">
    <text evidence="2">Lacks conserved residue(s) required for the propagation of feature annotation.</text>
</comment>
<evidence type="ECO:0000256" key="1">
    <source>
        <dbReference type="ARBA" id="ARBA00023157"/>
    </source>
</evidence>
<protein>
    <recommendedName>
        <fullName evidence="3">Thyroglobulin type-1 domain-containing protein</fullName>
    </recommendedName>
</protein>
<dbReference type="Proteomes" id="UP000827092">
    <property type="component" value="Unassembled WGS sequence"/>
</dbReference>
<evidence type="ECO:0000259" key="3">
    <source>
        <dbReference type="PROSITE" id="PS51162"/>
    </source>
</evidence>
<dbReference type="InterPro" id="IPR036857">
    <property type="entry name" value="Thyroglobulin_1_sf"/>
</dbReference>
<organism evidence="4 5">
    <name type="scientific">Oedothorax gibbosus</name>
    <dbReference type="NCBI Taxonomy" id="931172"/>
    <lineage>
        <taxon>Eukaryota</taxon>
        <taxon>Metazoa</taxon>
        <taxon>Ecdysozoa</taxon>
        <taxon>Arthropoda</taxon>
        <taxon>Chelicerata</taxon>
        <taxon>Arachnida</taxon>
        <taxon>Araneae</taxon>
        <taxon>Araneomorphae</taxon>
        <taxon>Entelegynae</taxon>
        <taxon>Araneoidea</taxon>
        <taxon>Linyphiidae</taxon>
        <taxon>Erigoninae</taxon>
        <taxon>Oedothorax</taxon>
    </lineage>
</organism>
<name>A0AAV6VXV3_9ARAC</name>
<evidence type="ECO:0000256" key="2">
    <source>
        <dbReference type="PROSITE-ProRule" id="PRU00500"/>
    </source>
</evidence>
<keyword evidence="5" id="KW-1185">Reference proteome</keyword>
<dbReference type="InterPro" id="IPR000716">
    <property type="entry name" value="Thyroglobulin_1"/>
</dbReference>